<keyword evidence="6" id="KW-0274">FAD</keyword>
<name>A0A062UKK4_9PROT</name>
<comment type="similarity">
    <text evidence="11">Belongs to the SQRD family.</text>
</comment>
<dbReference type="GO" id="GO:0000166">
    <property type="term" value="F:nucleotide binding"/>
    <property type="evidence" value="ECO:0007669"/>
    <property type="project" value="UniProtKB-KW"/>
</dbReference>
<keyword evidence="3" id="KW-0285">Flavoprotein</keyword>
<evidence type="ECO:0000313" key="16">
    <source>
        <dbReference type="EMBL" id="KCZ57104.1"/>
    </source>
</evidence>
<dbReference type="AlphaFoldDB" id="A0A062UKK4"/>
<evidence type="ECO:0000256" key="5">
    <source>
        <dbReference type="ARBA" id="ARBA00022741"/>
    </source>
</evidence>
<reference evidence="16 17" key="1">
    <citation type="journal article" date="2014" name="Antonie Van Leeuwenhoek">
        <title>Hyphomonas beringensis sp. nov. and Hyphomonas chukchiensis sp. nov., isolated from surface seawater of the Bering Sea and Chukchi Sea.</title>
        <authorList>
            <person name="Li C."/>
            <person name="Lai Q."/>
            <person name="Li G."/>
            <person name="Dong C."/>
            <person name="Wang J."/>
            <person name="Liao Y."/>
            <person name="Shao Z."/>
        </authorList>
    </citation>
    <scope>NUCLEOTIDE SEQUENCE [LARGE SCALE GENOMIC DNA]</scope>
    <source>
        <strain evidence="16 17">BH-BN04-4</strain>
    </source>
</reference>
<evidence type="ECO:0000256" key="11">
    <source>
        <dbReference type="ARBA" id="ARBA00060891"/>
    </source>
</evidence>
<evidence type="ECO:0000256" key="13">
    <source>
        <dbReference type="ARBA" id="ARBA00071264"/>
    </source>
</evidence>
<keyword evidence="17" id="KW-1185">Reference proteome</keyword>
<evidence type="ECO:0000256" key="4">
    <source>
        <dbReference type="ARBA" id="ARBA00022719"/>
    </source>
</evidence>
<evidence type="ECO:0000256" key="8">
    <source>
        <dbReference type="ARBA" id="ARBA00023136"/>
    </source>
</evidence>
<dbReference type="GO" id="GO:0048038">
    <property type="term" value="F:quinone binding"/>
    <property type="evidence" value="ECO:0007669"/>
    <property type="project" value="UniProtKB-KW"/>
</dbReference>
<dbReference type="GO" id="GO:0016020">
    <property type="term" value="C:membrane"/>
    <property type="evidence" value="ECO:0007669"/>
    <property type="project" value="UniProtKB-SubCell"/>
</dbReference>
<dbReference type="PANTHER" id="PTHR42913:SF6">
    <property type="entry name" value="SULFIDE-QUINONE REDUCTASE"/>
    <property type="match status" value="1"/>
</dbReference>
<dbReference type="EMBL" id="AWFG01000032">
    <property type="protein sequence ID" value="KCZ57104.1"/>
    <property type="molecule type" value="Genomic_DNA"/>
</dbReference>
<comment type="cofactor">
    <cofactor evidence="1">
        <name>FAD</name>
        <dbReference type="ChEBI" id="CHEBI:57692"/>
    </cofactor>
</comment>
<dbReference type="SUPFAM" id="SSF51905">
    <property type="entry name" value="FAD/NAD(P)-binding domain"/>
    <property type="match status" value="2"/>
</dbReference>
<organism evidence="16 17">
    <name type="scientific">Hyphomonas chukchiensis</name>
    <dbReference type="NCBI Taxonomy" id="1280947"/>
    <lineage>
        <taxon>Bacteria</taxon>
        <taxon>Pseudomonadati</taxon>
        <taxon>Pseudomonadota</taxon>
        <taxon>Alphaproteobacteria</taxon>
        <taxon>Hyphomonadales</taxon>
        <taxon>Hyphomonadaceae</taxon>
        <taxon>Hyphomonas</taxon>
    </lineage>
</organism>
<evidence type="ECO:0000256" key="12">
    <source>
        <dbReference type="ARBA" id="ARBA00066453"/>
    </source>
</evidence>
<dbReference type="Proteomes" id="UP000027190">
    <property type="component" value="Unassembled WGS sequence"/>
</dbReference>
<dbReference type="Pfam" id="PF07992">
    <property type="entry name" value="Pyr_redox_2"/>
    <property type="match status" value="1"/>
</dbReference>
<dbReference type="InterPro" id="IPR023753">
    <property type="entry name" value="FAD/NAD-binding_dom"/>
</dbReference>
<dbReference type="GO" id="GO:0003955">
    <property type="term" value="F:NAD(P)H dehydrogenase (quinone) activity"/>
    <property type="evidence" value="ECO:0007669"/>
    <property type="project" value="TreeGrafter"/>
</dbReference>
<evidence type="ECO:0000313" key="17">
    <source>
        <dbReference type="Proteomes" id="UP000027190"/>
    </source>
</evidence>
<dbReference type="GO" id="GO:0019646">
    <property type="term" value="P:aerobic electron transport chain"/>
    <property type="evidence" value="ECO:0007669"/>
    <property type="project" value="TreeGrafter"/>
</dbReference>
<evidence type="ECO:0000256" key="6">
    <source>
        <dbReference type="ARBA" id="ARBA00022827"/>
    </source>
</evidence>
<evidence type="ECO:0000256" key="3">
    <source>
        <dbReference type="ARBA" id="ARBA00022630"/>
    </source>
</evidence>
<evidence type="ECO:0000256" key="14">
    <source>
        <dbReference type="ARBA" id="ARBA00081101"/>
    </source>
</evidence>
<evidence type="ECO:0000256" key="9">
    <source>
        <dbReference type="ARBA" id="ARBA00050821"/>
    </source>
</evidence>
<keyword evidence="5" id="KW-0547">Nucleotide-binding</keyword>
<dbReference type="PATRIC" id="fig|1280947.3.peg.2386"/>
<evidence type="ECO:0000259" key="15">
    <source>
        <dbReference type="Pfam" id="PF07992"/>
    </source>
</evidence>
<keyword evidence="8" id="KW-0472">Membrane</keyword>
<accession>A0A062UKK4</accession>
<evidence type="ECO:0000256" key="10">
    <source>
        <dbReference type="ARBA" id="ARBA00054727"/>
    </source>
</evidence>
<sequence length="410" mass="45043">MAAYEIRKKVRTADQVTVINETAFFQFVPSNPWILVGWRDRKDILIDLTKPMKKRHIGLVVGKAIKVEPEEKQVRLENGEVVAYDYLVIATGPELAFDAIEGFGPANGLTQSVCHVDHAVTANKAFETFCANPGPVVVGAVQGASCFGPAYETAMIIETELRKRKIRDKVPITFVTPEPYIGHLGLDGVGDTKGMLESEMRDRHIKWITNARITKIESGHMHVEELNEDGSIKKIHDLPMSYSMMLPAFRGVEAIRDIKGLVNAKGFVIIDKHQQNPTYPDIFGIGVCIAIPPMGETPVPVGVPKTGFMIESMVTATADNLAAILAGKAPTNEATWNAICLADFGDGGVAFIAQPQIPPRNVNWSAEGGWVHLAKVGFEKYFLRKVRTGHSETFYENAALGVLKTHKLKD</sequence>
<comment type="caution">
    <text evidence="16">The sequence shown here is derived from an EMBL/GenBank/DDBJ whole genome shotgun (WGS) entry which is preliminary data.</text>
</comment>
<keyword evidence="7" id="KW-0560">Oxidoreductase</keyword>
<evidence type="ECO:0000256" key="1">
    <source>
        <dbReference type="ARBA" id="ARBA00001974"/>
    </source>
</evidence>
<dbReference type="InterPro" id="IPR051169">
    <property type="entry name" value="NADH-Q_oxidoreductase"/>
</dbReference>
<dbReference type="STRING" id="1280947.HY30_17665"/>
<protein>
    <recommendedName>
        <fullName evidence="13">Sulfide-quinone reductase</fullName>
        <ecNumber evidence="12">1.8.5.4</ecNumber>
    </recommendedName>
    <alternativeName>
        <fullName evidence="14">Sulfide:quinone oxidoreductase</fullName>
    </alternativeName>
</protein>
<dbReference type="EC" id="1.8.5.4" evidence="12"/>
<proteinExistence type="inferred from homology"/>
<dbReference type="InterPro" id="IPR036188">
    <property type="entry name" value="FAD/NAD-bd_sf"/>
</dbReference>
<keyword evidence="4" id="KW-0874">Quinone</keyword>
<dbReference type="PANTHER" id="PTHR42913">
    <property type="entry name" value="APOPTOSIS-INDUCING FACTOR 1"/>
    <property type="match status" value="1"/>
</dbReference>
<dbReference type="GO" id="GO:0070224">
    <property type="term" value="F:sulfide:quinone oxidoreductase activity"/>
    <property type="evidence" value="ECO:0007669"/>
    <property type="project" value="UniProtKB-EC"/>
</dbReference>
<feature type="domain" description="FAD/NAD(P)-binding" evidence="15">
    <location>
        <begin position="3"/>
        <end position="289"/>
    </location>
</feature>
<dbReference type="FunFam" id="3.50.50.100:FF:000017">
    <property type="entry name" value="Sulfide-quinone reductase"/>
    <property type="match status" value="1"/>
</dbReference>
<comment type="function">
    <text evidence="10">Catalyzes the oxidation of hydrogen sulfide, with the help of a quinone. Consecutive reaction cycles lead to the accumulation of a polysulfide product on the active site Cys residues; these products are released when they exceed a critical length, typically as cyclooctasulfur.</text>
</comment>
<comment type="subcellular location">
    <subcellularLocation>
        <location evidence="2">Membrane</location>
        <topology evidence="2">Peripheral membrane protein</topology>
    </subcellularLocation>
</comment>
<evidence type="ECO:0000256" key="7">
    <source>
        <dbReference type="ARBA" id="ARBA00023002"/>
    </source>
</evidence>
<dbReference type="eggNOG" id="COG0446">
    <property type="taxonomic scope" value="Bacteria"/>
</dbReference>
<gene>
    <name evidence="16" type="ORF">HY30_17665</name>
</gene>
<dbReference type="Gene3D" id="3.50.50.100">
    <property type="match status" value="1"/>
</dbReference>
<comment type="catalytic activity">
    <reaction evidence="9">
        <text>n a quinone + n hydrogen sulfide + n H(+) = polysulfur(n-2) + n a quinol</text>
        <dbReference type="Rhea" id="RHEA:30239"/>
        <dbReference type="Rhea" id="RHEA-COMP:19475"/>
        <dbReference type="ChEBI" id="CHEBI:15378"/>
        <dbReference type="ChEBI" id="CHEBI:17909"/>
        <dbReference type="ChEBI" id="CHEBI:24646"/>
        <dbReference type="ChEBI" id="CHEBI:29919"/>
        <dbReference type="ChEBI" id="CHEBI:132124"/>
        <dbReference type="EC" id="1.8.5.4"/>
    </reaction>
</comment>
<evidence type="ECO:0000256" key="2">
    <source>
        <dbReference type="ARBA" id="ARBA00004170"/>
    </source>
</evidence>